<organism evidence="3 4">
    <name type="scientific">Toxocara canis</name>
    <name type="common">Canine roundworm</name>
    <dbReference type="NCBI Taxonomy" id="6265"/>
    <lineage>
        <taxon>Eukaryota</taxon>
        <taxon>Metazoa</taxon>
        <taxon>Ecdysozoa</taxon>
        <taxon>Nematoda</taxon>
        <taxon>Chromadorea</taxon>
        <taxon>Rhabditida</taxon>
        <taxon>Spirurina</taxon>
        <taxon>Ascaridomorpha</taxon>
        <taxon>Ascaridoidea</taxon>
        <taxon>Toxocaridae</taxon>
        <taxon>Toxocara</taxon>
    </lineage>
</organism>
<name>A0A183UMU9_TOXCA</name>
<dbReference type="WBParaSite" id="TCNE_0000981901-mRNA-1">
    <property type="protein sequence ID" value="TCNE_0000981901-mRNA-1"/>
    <property type="gene ID" value="TCNE_0000981901"/>
</dbReference>
<evidence type="ECO:0000313" key="4">
    <source>
        <dbReference type="WBParaSite" id="TCNE_0000981901-mRNA-1"/>
    </source>
</evidence>
<feature type="compositionally biased region" description="Low complexity" evidence="1">
    <location>
        <begin position="17"/>
        <end position="28"/>
    </location>
</feature>
<sequence length="407" mass="45935">MVGLRGNSYVVDSEPGSADMSFSSLDVSSSDDGEASDRTMRWTIRSEMLATVDRIQADVRSTTFVETTLIDVQIKRPAVLCKINNVHVAPENAETSSSSSEYSLVEQVLLSGNLDELMQNVERFRRECLGKEADKFWCISCDRLLAMLAYSAATPLTHFLPLPLLPDEMKNYFEKRLGTASLPPVDSRTQVELCVEKMKFMFELISKSDVGFSNTDRKLLMFAIIKLAIDELCDCYLLAMASKALNSFVHVPLDSVCLAVKVMTTCGGMATCKLLCLERLLNCMTARTLVKSTERIASFRAEHFKGVVYLLGICKHKSMHWQYRQIYMVVNVLNEAMDHDIVMSAEADDLSRLVSELNEWARLLVCRQTDNHSSGYLPPLDAKIVETELLSIVRRIEMWRAIRSGYW</sequence>
<dbReference type="EMBL" id="UYWY01020294">
    <property type="protein sequence ID" value="VDM41140.1"/>
    <property type="molecule type" value="Genomic_DNA"/>
</dbReference>
<keyword evidence="3" id="KW-1185">Reference proteome</keyword>
<reference evidence="4" key="1">
    <citation type="submission" date="2016-06" db="UniProtKB">
        <authorList>
            <consortium name="WormBaseParasite"/>
        </authorList>
    </citation>
    <scope>IDENTIFICATION</scope>
</reference>
<proteinExistence type="predicted"/>
<reference evidence="2 3" key="2">
    <citation type="submission" date="2018-11" db="EMBL/GenBank/DDBJ databases">
        <authorList>
            <consortium name="Pathogen Informatics"/>
        </authorList>
    </citation>
    <scope>NUCLEOTIDE SEQUENCE [LARGE SCALE GENOMIC DNA]</scope>
</reference>
<accession>A0A183UMU9</accession>
<dbReference type="Proteomes" id="UP000050794">
    <property type="component" value="Unassembled WGS sequence"/>
</dbReference>
<dbReference type="AlphaFoldDB" id="A0A183UMU9"/>
<evidence type="ECO:0000256" key="1">
    <source>
        <dbReference type="SAM" id="MobiDB-lite"/>
    </source>
</evidence>
<feature type="region of interest" description="Disordered" evidence="1">
    <location>
        <begin position="15"/>
        <end position="37"/>
    </location>
</feature>
<evidence type="ECO:0000313" key="3">
    <source>
        <dbReference type="Proteomes" id="UP000050794"/>
    </source>
</evidence>
<gene>
    <name evidence="2" type="ORF">TCNE_LOCUS9819</name>
</gene>
<evidence type="ECO:0000313" key="2">
    <source>
        <dbReference type="EMBL" id="VDM41140.1"/>
    </source>
</evidence>
<protein>
    <submittedName>
        <fullName evidence="4">GBD/FH3 domain-containing protein</fullName>
    </submittedName>
</protein>